<comment type="caution">
    <text evidence="1">The sequence shown here is derived from an EMBL/GenBank/DDBJ whole genome shotgun (WGS) entry which is preliminary data.</text>
</comment>
<evidence type="ECO:0000313" key="1">
    <source>
        <dbReference type="EMBL" id="MCQ8127654.1"/>
    </source>
</evidence>
<gene>
    <name evidence="1" type="ORF">NP596_04200</name>
</gene>
<dbReference type="RefSeq" id="WP_256613993.1">
    <property type="nucleotide sequence ID" value="NZ_JANIBK010000013.1"/>
</dbReference>
<accession>A0ABT1U2L0</accession>
<sequence>MKKTNGFSLANAACKVSMQYGCGLLFLLAAPSAADSNTADRHALPPSKVNIEACQREALRLHPGLIDELRVLPQPKTFWIRYQIQMRDGTDWFVVCDLSNGKIIHDHSLDIKPSL</sequence>
<protein>
    <recommendedName>
        <fullName evidence="3">PepSY domain-containing protein</fullName>
    </recommendedName>
</protein>
<name>A0ABT1U2L0_9GAMM</name>
<evidence type="ECO:0000313" key="2">
    <source>
        <dbReference type="Proteomes" id="UP001524586"/>
    </source>
</evidence>
<dbReference type="EMBL" id="JANIBK010000013">
    <property type="protein sequence ID" value="MCQ8127654.1"/>
    <property type="molecule type" value="Genomic_DNA"/>
</dbReference>
<evidence type="ECO:0008006" key="3">
    <source>
        <dbReference type="Google" id="ProtNLM"/>
    </source>
</evidence>
<proteinExistence type="predicted"/>
<organism evidence="1 2">
    <name type="scientific">Methylomonas rivi</name>
    <dbReference type="NCBI Taxonomy" id="2952226"/>
    <lineage>
        <taxon>Bacteria</taxon>
        <taxon>Pseudomonadati</taxon>
        <taxon>Pseudomonadota</taxon>
        <taxon>Gammaproteobacteria</taxon>
        <taxon>Methylococcales</taxon>
        <taxon>Methylococcaceae</taxon>
        <taxon>Methylomonas</taxon>
    </lineage>
</organism>
<keyword evidence="2" id="KW-1185">Reference proteome</keyword>
<reference evidence="1 2" key="1">
    <citation type="submission" date="2022-07" db="EMBL/GenBank/DDBJ databases">
        <title>Methylomonas rivi sp. nov., Methylomonas rosea sp. nov., Methylomonas aureus sp. nov. and Methylomonas subterranea sp. nov., four novel methanotrophs isolated from a freshwater creek and the deep terrestrial subsurface.</title>
        <authorList>
            <person name="Abin C."/>
            <person name="Sankaranarayanan K."/>
            <person name="Garner C."/>
            <person name="Sindelar R."/>
            <person name="Kotary K."/>
            <person name="Garner R."/>
            <person name="Barclay S."/>
            <person name="Lawson P."/>
            <person name="Krumholz L."/>
        </authorList>
    </citation>
    <scope>NUCLEOTIDE SEQUENCE [LARGE SCALE GENOMIC DNA]</scope>
    <source>
        <strain evidence="1 2">WSC-6</strain>
    </source>
</reference>
<dbReference type="Proteomes" id="UP001524586">
    <property type="component" value="Unassembled WGS sequence"/>
</dbReference>